<dbReference type="PANTHER" id="PTHR41252:SF1">
    <property type="entry name" value="BLR2505 PROTEIN"/>
    <property type="match status" value="1"/>
</dbReference>
<dbReference type="Pfam" id="PF12680">
    <property type="entry name" value="SnoaL_2"/>
    <property type="match status" value="1"/>
</dbReference>
<comment type="caution">
    <text evidence="2">The sequence shown here is derived from an EMBL/GenBank/DDBJ whole genome shotgun (WGS) entry which is preliminary data.</text>
</comment>
<dbReference type="PANTHER" id="PTHR41252">
    <property type="entry name" value="BLR2505 PROTEIN"/>
    <property type="match status" value="1"/>
</dbReference>
<dbReference type="SUPFAM" id="SSF54427">
    <property type="entry name" value="NTF2-like"/>
    <property type="match status" value="1"/>
</dbReference>
<dbReference type="Proteomes" id="UP000093819">
    <property type="component" value="Unassembled WGS sequence"/>
</dbReference>
<dbReference type="EMBL" id="LZLR01000039">
    <property type="protein sequence ID" value="OBK25733.1"/>
    <property type="molecule type" value="Genomic_DNA"/>
</dbReference>
<organism evidence="2 3">
    <name type="scientific">Mycobacterium asiaticum</name>
    <dbReference type="NCBI Taxonomy" id="1790"/>
    <lineage>
        <taxon>Bacteria</taxon>
        <taxon>Bacillati</taxon>
        <taxon>Actinomycetota</taxon>
        <taxon>Actinomycetes</taxon>
        <taxon>Mycobacteriales</taxon>
        <taxon>Mycobacteriaceae</taxon>
        <taxon>Mycobacterium</taxon>
    </lineage>
</organism>
<dbReference type="RefSeq" id="WP_065034196.1">
    <property type="nucleotide sequence ID" value="NZ_LZLR01000039.1"/>
</dbReference>
<reference evidence="3" key="1">
    <citation type="submission" date="2016-06" db="EMBL/GenBank/DDBJ databases">
        <authorList>
            <person name="Sutton G."/>
            <person name="Brinkac L."/>
            <person name="Sanka R."/>
            <person name="Adams M."/>
            <person name="Lau E."/>
            <person name="Garcia-Basteiro A."/>
            <person name="Lopez-Varela E."/>
            <person name="Palencia S."/>
        </authorList>
    </citation>
    <scope>NUCLEOTIDE SEQUENCE [LARGE SCALE GENOMIC DNA]</scope>
    <source>
        <strain evidence="3">1245335.1</strain>
    </source>
</reference>
<name>A0A1A3UM34_MYCAS</name>
<feature type="domain" description="SnoaL-like" evidence="1">
    <location>
        <begin position="9"/>
        <end position="106"/>
    </location>
</feature>
<dbReference type="InterPro" id="IPR037401">
    <property type="entry name" value="SnoaL-like"/>
</dbReference>
<evidence type="ECO:0000313" key="3">
    <source>
        <dbReference type="Proteomes" id="UP000093819"/>
    </source>
</evidence>
<evidence type="ECO:0000313" key="2">
    <source>
        <dbReference type="EMBL" id="OBK25733.1"/>
    </source>
</evidence>
<dbReference type="OrthoDB" id="5176305at2"/>
<gene>
    <name evidence="2" type="ORF">A5635_14990</name>
</gene>
<proteinExistence type="predicted"/>
<dbReference type="Gene3D" id="3.10.450.50">
    <property type="match status" value="1"/>
</dbReference>
<sequence>MTLENLHTVEQAYHALSAGDLDSVLSIFDGSVEWNVNGESSISGTYGGRAAVVELLQRVAAKLTGIEPKRFFTDGESVIVLTELRFGANVARQADVYQFQDGRVVNVRTFGDAALMERVFGVRQVAC</sequence>
<dbReference type="AlphaFoldDB" id="A0A1A3UM34"/>
<protein>
    <recommendedName>
        <fullName evidence="1">SnoaL-like domain-containing protein</fullName>
    </recommendedName>
</protein>
<evidence type="ECO:0000259" key="1">
    <source>
        <dbReference type="Pfam" id="PF12680"/>
    </source>
</evidence>
<accession>A0A1A3UM34</accession>
<dbReference type="InterPro" id="IPR032710">
    <property type="entry name" value="NTF2-like_dom_sf"/>
</dbReference>